<keyword evidence="2" id="KW-1185">Reference proteome</keyword>
<dbReference type="AlphaFoldDB" id="A0A9J6DGY2"/>
<protein>
    <submittedName>
        <fullName evidence="1">Uncharacterized protein</fullName>
    </submittedName>
</protein>
<reference evidence="1" key="2">
    <citation type="submission" date="2021-09" db="EMBL/GenBank/DDBJ databases">
        <authorList>
            <person name="Jia N."/>
            <person name="Wang J."/>
            <person name="Shi W."/>
            <person name="Du L."/>
            <person name="Sun Y."/>
            <person name="Zhan W."/>
            <person name="Jiang J."/>
            <person name="Wang Q."/>
            <person name="Zhang B."/>
            <person name="Ji P."/>
            <person name="Sakyi L.B."/>
            <person name="Cui X."/>
            <person name="Yuan T."/>
            <person name="Jiang B."/>
            <person name="Yang W."/>
            <person name="Lam T.T.-Y."/>
            <person name="Chang Q."/>
            <person name="Ding S."/>
            <person name="Wang X."/>
            <person name="Zhu J."/>
            <person name="Ruan X."/>
            <person name="Zhao L."/>
            <person name="Wei J."/>
            <person name="Que T."/>
            <person name="Du C."/>
            <person name="Cheng J."/>
            <person name="Dai P."/>
            <person name="Han X."/>
            <person name="Huang E."/>
            <person name="Gao Y."/>
            <person name="Liu J."/>
            <person name="Shao H."/>
            <person name="Ye R."/>
            <person name="Li L."/>
            <person name="Wei W."/>
            <person name="Wang X."/>
            <person name="Wang C."/>
            <person name="Huo Q."/>
            <person name="Li W."/>
            <person name="Guo W."/>
            <person name="Chen H."/>
            <person name="Chen S."/>
            <person name="Zhou L."/>
            <person name="Zhou L."/>
            <person name="Ni X."/>
            <person name="Tian J."/>
            <person name="Zhou Y."/>
            <person name="Sheng Y."/>
            <person name="Liu T."/>
            <person name="Pan Y."/>
            <person name="Xia L."/>
            <person name="Li J."/>
            <person name="Zhao F."/>
            <person name="Cao W."/>
        </authorList>
    </citation>
    <scope>NUCLEOTIDE SEQUENCE</scope>
    <source>
        <strain evidence="1">Rmic-2018</strain>
        <tissue evidence="1">Larvae</tissue>
    </source>
</reference>
<sequence length="124" mass="13969">MLHVRMLYSKIQPTGKWSEPMLLQVAPTQDFSRALFLDDAGFSTVHGGLTALIVSTDKARPSPRALTLLLRWLLGRLKPSLCTGAELSPSCKRREKVSPRRVNTLVDERGLRHQLRLRTPDEPV</sequence>
<gene>
    <name evidence="1" type="ORF">HPB51_013950</name>
</gene>
<reference evidence="1" key="1">
    <citation type="journal article" date="2020" name="Cell">
        <title>Large-Scale Comparative Analyses of Tick Genomes Elucidate Their Genetic Diversity and Vector Capacities.</title>
        <authorList>
            <consortium name="Tick Genome and Microbiome Consortium (TIGMIC)"/>
            <person name="Jia N."/>
            <person name="Wang J."/>
            <person name="Shi W."/>
            <person name="Du L."/>
            <person name="Sun Y."/>
            <person name="Zhan W."/>
            <person name="Jiang J.F."/>
            <person name="Wang Q."/>
            <person name="Zhang B."/>
            <person name="Ji P."/>
            <person name="Bell-Sakyi L."/>
            <person name="Cui X.M."/>
            <person name="Yuan T.T."/>
            <person name="Jiang B.G."/>
            <person name="Yang W.F."/>
            <person name="Lam T.T."/>
            <person name="Chang Q.C."/>
            <person name="Ding S.J."/>
            <person name="Wang X.J."/>
            <person name="Zhu J.G."/>
            <person name="Ruan X.D."/>
            <person name="Zhao L."/>
            <person name="Wei J.T."/>
            <person name="Ye R.Z."/>
            <person name="Que T.C."/>
            <person name="Du C.H."/>
            <person name="Zhou Y.H."/>
            <person name="Cheng J.X."/>
            <person name="Dai P.F."/>
            <person name="Guo W.B."/>
            <person name="Han X.H."/>
            <person name="Huang E.J."/>
            <person name="Li L.F."/>
            <person name="Wei W."/>
            <person name="Gao Y.C."/>
            <person name="Liu J.Z."/>
            <person name="Shao H.Z."/>
            <person name="Wang X."/>
            <person name="Wang C.C."/>
            <person name="Yang T.C."/>
            <person name="Huo Q.B."/>
            <person name="Li W."/>
            <person name="Chen H.Y."/>
            <person name="Chen S.E."/>
            <person name="Zhou L.G."/>
            <person name="Ni X.B."/>
            <person name="Tian J.H."/>
            <person name="Sheng Y."/>
            <person name="Liu T."/>
            <person name="Pan Y.S."/>
            <person name="Xia L.Y."/>
            <person name="Li J."/>
            <person name="Zhao F."/>
            <person name="Cao W.C."/>
        </authorList>
    </citation>
    <scope>NUCLEOTIDE SEQUENCE</scope>
    <source>
        <strain evidence="1">Rmic-2018</strain>
    </source>
</reference>
<comment type="caution">
    <text evidence="1">The sequence shown here is derived from an EMBL/GenBank/DDBJ whole genome shotgun (WGS) entry which is preliminary data.</text>
</comment>
<dbReference type="EMBL" id="JABSTU010000009">
    <property type="protein sequence ID" value="KAH8021275.1"/>
    <property type="molecule type" value="Genomic_DNA"/>
</dbReference>
<organism evidence="1 2">
    <name type="scientific">Rhipicephalus microplus</name>
    <name type="common">Cattle tick</name>
    <name type="synonym">Boophilus microplus</name>
    <dbReference type="NCBI Taxonomy" id="6941"/>
    <lineage>
        <taxon>Eukaryota</taxon>
        <taxon>Metazoa</taxon>
        <taxon>Ecdysozoa</taxon>
        <taxon>Arthropoda</taxon>
        <taxon>Chelicerata</taxon>
        <taxon>Arachnida</taxon>
        <taxon>Acari</taxon>
        <taxon>Parasitiformes</taxon>
        <taxon>Ixodida</taxon>
        <taxon>Ixodoidea</taxon>
        <taxon>Ixodidae</taxon>
        <taxon>Rhipicephalinae</taxon>
        <taxon>Rhipicephalus</taxon>
        <taxon>Boophilus</taxon>
    </lineage>
</organism>
<accession>A0A9J6DGY2</accession>
<evidence type="ECO:0000313" key="1">
    <source>
        <dbReference type="EMBL" id="KAH8021275.1"/>
    </source>
</evidence>
<proteinExistence type="predicted"/>
<name>A0A9J6DGY2_RHIMP</name>
<dbReference type="Proteomes" id="UP000821866">
    <property type="component" value="Chromosome 7"/>
</dbReference>
<evidence type="ECO:0000313" key="2">
    <source>
        <dbReference type="Proteomes" id="UP000821866"/>
    </source>
</evidence>